<dbReference type="Pfam" id="PF03918">
    <property type="entry name" value="CcmH"/>
    <property type="match status" value="1"/>
</dbReference>
<keyword evidence="4 7" id="KW-0732">Signal</keyword>
<dbReference type="STRING" id="740709.A10D4_11339"/>
<dbReference type="InterPro" id="IPR038297">
    <property type="entry name" value="CcmH/CycL/NrfF/Ccl2_sf"/>
</dbReference>
<evidence type="ECO:0000256" key="3">
    <source>
        <dbReference type="ARBA" id="ARBA00022723"/>
    </source>
</evidence>
<dbReference type="FunFam" id="1.10.8.640:FF:000001">
    <property type="entry name" value="Cytochrome c-type biogenesis protein"/>
    <property type="match status" value="1"/>
</dbReference>
<organism evidence="10 11">
    <name type="scientific">Idiomarina xiamenensis 10-D-4</name>
    <dbReference type="NCBI Taxonomy" id="740709"/>
    <lineage>
        <taxon>Bacteria</taxon>
        <taxon>Pseudomonadati</taxon>
        <taxon>Pseudomonadota</taxon>
        <taxon>Gammaproteobacteria</taxon>
        <taxon>Alteromonadales</taxon>
        <taxon>Idiomarinaceae</taxon>
        <taxon>Idiomarina</taxon>
    </lineage>
</organism>
<evidence type="ECO:0000256" key="7">
    <source>
        <dbReference type="RuleBase" id="RU364112"/>
    </source>
</evidence>
<evidence type="ECO:0000256" key="1">
    <source>
        <dbReference type="ARBA" id="ARBA00010342"/>
    </source>
</evidence>
<accession>K2KDN6</accession>
<dbReference type="CDD" id="cd16378">
    <property type="entry name" value="CcmH_N"/>
    <property type="match status" value="1"/>
</dbReference>
<keyword evidence="7" id="KW-0812">Transmembrane</keyword>
<feature type="signal peptide" evidence="7">
    <location>
        <begin position="1"/>
        <end position="19"/>
    </location>
</feature>
<evidence type="ECO:0000259" key="9">
    <source>
        <dbReference type="Pfam" id="PF03918"/>
    </source>
</evidence>
<evidence type="ECO:0000256" key="8">
    <source>
        <dbReference type="SAM" id="MobiDB-lite"/>
    </source>
</evidence>
<protein>
    <recommendedName>
        <fullName evidence="7">Cytochrome c-type biogenesis protein</fullName>
    </recommendedName>
</protein>
<gene>
    <name evidence="10" type="ORF">A10D4_11339</name>
</gene>
<reference evidence="10 11" key="1">
    <citation type="journal article" date="2012" name="J. Bacteriol.">
        <title>Genome Sequence of Idiomarina xiamenensis Type Strain 10-D-4.</title>
        <authorList>
            <person name="Lai Q."/>
            <person name="Wang L."/>
            <person name="Wang W."/>
            <person name="Shao Z."/>
        </authorList>
    </citation>
    <scope>NUCLEOTIDE SEQUENCE [LARGE SCALE GENOMIC DNA]</scope>
    <source>
        <strain evidence="10 11">10-D-4</strain>
    </source>
</reference>
<keyword evidence="11" id="KW-1185">Reference proteome</keyword>
<dbReference type="eggNOG" id="COG3088">
    <property type="taxonomic scope" value="Bacteria"/>
</dbReference>
<feature type="compositionally biased region" description="Basic and acidic residues" evidence="8">
    <location>
        <begin position="138"/>
        <end position="158"/>
    </location>
</feature>
<dbReference type="GO" id="GO:0046872">
    <property type="term" value="F:metal ion binding"/>
    <property type="evidence" value="ECO:0007669"/>
    <property type="project" value="UniProtKB-KW"/>
</dbReference>
<dbReference type="RefSeq" id="WP_008489629.1">
    <property type="nucleotide sequence ID" value="NZ_AMRG01000016.1"/>
</dbReference>
<evidence type="ECO:0000313" key="10">
    <source>
        <dbReference type="EMBL" id="EKE80804.1"/>
    </source>
</evidence>
<feature type="transmembrane region" description="Helical" evidence="7">
    <location>
        <begin position="103"/>
        <end position="123"/>
    </location>
</feature>
<dbReference type="PANTHER" id="PTHR47870:SF1">
    <property type="entry name" value="CYTOCHROME C-TYPE BIOGENESIS PROTEIN CCMH"/>
    <property type="match status" value="1"/>
</dbReference>
<comment type="similarity">
    <text evidence="1 7">Belongs to the CcmH/CycL/Ccl2/NrfF family.</text>
</comment>
<evidence type="ECO:0000313" key="11">
    <source>
        <dbReference type="Proteomes" id="UP000014115"/>
    </source>
</evidence>
<evidence type="ECO:0000256" key="4">
    <source>
        <dbReference type="ARBA" id="ARBA00022729"/>
    </source>
</evidence>
<dbReference type="GO" id="GO:0017004">
    <property type="term" value="P:cytochrome complex assembly"/>
    <property type="evidence" value="ECO:0007669"/>
    <property type="project" value="UniProtKB-KW"/>
</dbReference>
<dbReference type="Proteomes" id="UP000014115">
    <property type="component" value="Unassembled WGS sequence"/>
</dbReference>
<dbReference type="InterPro" id="IPR051263">
    <property type="entry name" value="C-type_cytochrome_biogenesis"/>
</dbReference>
<dbReference type="GO" id="GO:0005886">
    <property type="term" value="C:plasma membrane"/>
    <property type="evidence" value="ECO:0007669"/>
    <property type="project" value="TreeGrafter"/>
</dbReference>
<feature type="chain" id="PRO_5003859845" description="Cytochrome c-type biogenesis protein" evidence="7">
    <location>
        <begin position="20"/>
        <end position="158"/>
    </location>
</feature>
<feature type="domain" description="CcmH/CycL/Ccl2/NrfF N-terminal" evidence="9">
    <location>
        <begin position="9"/>
        <end position="147"/>
    </location>
</feature>
<dbReference type="InterPro" id="IPR005616">
    <property type="entry name" value="CcmH/CycL/Ccl2/NrfF_N"/>
</dbReference>
<feature type="region of interest" description="Disordered" evidence="8">
    <location>
        <begin position="134"/>
        <end position="158"/>
    </location>
</feature>
<dbReference type="EMBL" id="AMRG01000016">
    <property type="protein sequence ID" value="EKE80804.1"/>
    <property type="molecule type" value="Genomic_DNA"/>
</dbReference>
<name>K2KDN6_9GAMM</name>
<keyword evidence="7" id="KW-1133">Transmembrane helix</keyword>
<comment type="function">
    <text evidence="7">Possible subunit of a heme lyase.</text>
</comment>
<dbReference type="PATRIC" id="fig|740709.3.peg.2291"/>
<dbReference type="AlphaFoldDB" id="K2KDN6"/>
<keyword evidence="7" id="KW-0472">Membrane</keyword>
<keyword evidence="5" id="KW-0201">Cytochrome c-type biogenesis</keyword>
<keyword evidence="2 7" id="KW-0349">Heme</keyword>
<keyword evidence="3 7" id="KW-0479">Metal-binding</keyword>
<evidence type="ECO:0000256" key="5">
    <source>
        <dbReference type="ARBA" id="ARBA00022748"/>
    </source>
</evidence>
<evidence type="ECO:0000256" key="6">
    <source>
        <dbReference type="ARBA" id="ARBA00023004"/>
    </source>
</evidence>
<dbReference type="OrthoDB" id="9804975at2"/>
<dbReference type="PANTHER" id="PTHR47870">
    <property type="entry name" value="CYTOCHROME C-TYPE BIOGENESIS PROTEIN CCMH"/>
    <property type="match status" value="1"/>
</dbReference>
<keyword evidence="6 7" id="KW-0408">Iron</keyword>
<evidence type="ECO:0000256" key="2">
    <source>
        <dbReference type="ARBA" id="ARBA00022617"/>
    </source>
</evidence>
<sequence>MKFVITLIASLLVVLTVNATEVRQFDNAQQQQLYHQLINELRCPKCQNQTIADSNAPLAKDLRDRTAEMVQAGQSRQQIIDYMVARYGDFVHYQPPLTLATSVLWWGPAVIVLIGLATIVVLVRRQRRIAADETPLSDAERQRLAQLKRTAEEHSDDR</sequence>
<proteinExistence type="inferred from homology"/>
<dbReference type="Gene3D" id="1.10.8.640">
    <property type="entry name" value="Cytochrome C biogenesis protein"/>
    <property type="match status" value="1"/>
</dbReference>
<comment type="caution">
    <text evidence="10">The sequence shown here is derived from an EMBL/GenBank/DDBJ whole genome shotgun (WGS) entry which is preliminary data.</text>
</comment>